<feature type="non-terminal residue" evidence="3">
    <location>
        <position position="1"/>
    </location>
</feature>
<sequence length="127" mass="14014">MNEPFVQKENRKGASPEHTASPGSLVLKMSSLAVPAVQRKLSKEENRAQNAVRRITSLVPMKDVSRVTFTVEGITYATEGPKVMYDPKLNVYCVFGPAEKDLGLSPDSMAMLRDHNNRQAIAAARKQ</sequence>
<dbReference type="AlphaFoldDB" id="A0A9K3GNZ3"/>
<dbReference type="Pfam" id="PF01849">
    <property type="entry name" value="NAC"/>
    <property type="match status" value="1"/>
</dbReference>
<feature type="domain" description="NAC-A/B" evidence="2">
    <location>
        <begin position="46"/>
        <end position="100"/>
    </location>
</feature>
<dbReference type="EMBL" id="BDIP01004909">
    <property type="protein sequence ID" value="GIQ89310.1"/>
    <property type="molecule type" value="Genomic_DNA"/>
</dbReference>
<protein>
    <recommendedName>
        <fullName evidence="2">NAC-A/B domain-containing protein</fullName>
    </recommendedName>
</protein>
<evidence type="ECO:0000313" key="4">
    <source>
        <dbReference type="Proteomes" id="UP000265618"/>
    </source>
</evidence>
<gene>
    <name evidence="3" type="ORF">KIPB_011742</name>
</gene>
<reference evidence="3 4" key="1">
    <citation type="journal article" date="2018" name="PLoS ONE">
        <title>The draft genome of Kipferlia bialata reveals reductive genome evolution in fornicate parasites.</title>
        <authorList>
            <person name="Tanifuji G."/>
            <person name="Takabayashi S."/>
            <person name="Kume K."/>
            <person name="Takagi M."/>
            <person name="Nakayama T."/>
            <person name="Kamikawa R."/>
            <person name="Inagaki Y."/>
            <person name="Hashimoto T."/>
        </authorList>
    </citation>
    <scope>NUCLEOTIDE SEQUENCE [LARGE SCALE GENOMIC DNA]</scope>
    <source>
        <strain evidence="3">NY0173</strain>
    </source>
</reference>
<comment type="caution">
    <text evidence="3">The sequence shown here is derived from an EMBL/GenBank/DDBJ whole genome shotgun (WGS) entry which is preliminary data.</text>
</comment>
<keyword evidence="4" id="KW-1185">Reference proteome</keyword>
<dbReference type="Proteomes" id="UP000265618">
    <property type="component" value="Unassembled WGS sequence"/>
</dbReference>
<evidence type="ECO:0000259" key="2">
    <source>
        <dbReference type="Pfam" id="PF01849"/>
    </source>
</evidence>
<accession>A0A9K3GNZ3</accession>
<dbReference type="InterPro" id="IPR002715">
    <property type="entry name" value="Nas_poly-pep-assoc_cplx_dom"/>
</dbReference>
<organism evidence="3 4">
    <name type="scientific">Kipferlia bialata</name>
    <dbReference type="NCBI Taxonomy" id="797122"/>
    <lineage>
        <taxon>Eukaryota</taxon>
        <taxon>Metamonada</taxon>
        <taxon>Carpediemonas-like organisms</taxon>
        <taxon>Kipferlia</taxon>
    </lineage>
</organism>
<evidence type="ECO:0000313" key="3">
    <source>
        <dbReference type="EMBL" id="GIQ89310.1"/>
    </source>
</evidence>
<name>A0A9K3GNZ3_9EUKA</name>
<feature type="region of interest" description="Disordered" evidence="1">
    <location>
        <begin position="1"/>
        <end position="25"/>
    </location>
</feature>
<evidence type="ECO:0000256" key="1">
    <source>
        <dbReference type="SAM" id="MobiDB-lite"/>
    </source>
</evidence>
<feature type="compositionally biased region" description="Basic and acidic residues" evidence="1">
    <location>
        <begin position="1"/>
        <end position="15"/>
    </location>
</feature>
<proteinExistence type="predicted"/>